<dbReference type="Proteomes" id="UP000199614">
    <property type="component" value="Unassembled WGS sequence"/>
</dbReference>
<organism evidence="2 3">
    <name type="scientific">Pseudonocardia ammonioxydans</name>
    <dbReference type="NCBI Taxonomy" id="260086"/>
    <lineage>
        <taxon>Bacteria</taxon>
        <taxon>Bacillati</taxon>
        <taxon>Actinomycetota</taxon>
        <taxon>Actinomycetes</taxon>
        <taxon>Pseudonocardiales</taxon>
        <taxon>Pseudonocardiaceae</taxon>
        <taxon>Pseudonocardia</taxon>
    </lineage>
</organism>
<dbReference type="AlphaFoldDB" id="A0A1I5BLL1"/>
<dbReference type="EMBL" id="FOUY01000020">
    <property type="protein sequence ID" value="SFN75361.1"/>
    <property type="molecule type" value="Genomic_DNA"/>
</dbReference>
<sequence>MSERRTWSPAATPELENELTRIAWRVERWIDPGPAAVVAGAAVAAVTASMLMPWSARAAGWQVLAGQAGMGPLPRLFTLVTVAGLVVSVLALLTRFWPLAWAAATVTAIGSLAGLWALWARQTAAADADIGPGLVITVLGTCVLFGTWARIVVAARPRDAEQPPPDHRPA</sequence>
<dbReference type="STRING" id="260086.SAMN05216207_1020141"/>
<name>A0A1I5BLL1_PSUAM</name>
<feature type="transmembrane region" description="Helical" evidence="1">
    <location>
        <begin position="76"/>
        <end position="93"/>
    </location>
</feature>
<keyword evidence="1" id="KW-1133">Transmembrane helix</keyword>
<keyword evidence="3" id="KW-1185">Reference proteome</keyword>
<reference evidence="2 3" key="1">
    <citation type="submission" date="2016-10" db="EMBL/GenBank/DDBJ databases">
        <authorList>
            <person name="de Groot N.N."/>
        </authorList>
    </citation>
    <scope>NUCLEOTIDE SEQUENCE [LARGE SCALE GENOMIC DNA]</scope>
    <source>
        <strain evidence="2 3">CGMCC 4.1877</strain>
    </source>
</reference>
<proteinExistence type="predicted"/>
<accession>A0A1I5BLL1</accession>
<keyword evidence="1" id="KW-0472">Membrane</keyword>
<feature type="transmembrane region" description="Helical" evidence="1">
    <location>
        <begin position="131"/>
        <end position="153"/>
    </location>
</feature>
<gene>
    <name evidence="2" type="ORF">SAMN05216207_1020141</name>
</gene>
<feature type="transmembrane region" description="Helical" evidence="1">
    <location>
        <begin position="35"/>
        <end position="56"/>
    </location>
</feature>
<feature type="transmembrane region" description="Helical" evidence="1">
    <location>
        <begin position="100"/>
        <end position="119"/>
    </location>
</feature>
<dbReference type="RefSeq" id="WP_093346419.1">
    <property type="nucleotide sequence ID" value="NZ_FOUY01000020.1"/>
</dbReference>
<dbReference type="OrthoDB" id="4773013at2"/>
<evidence type="ECO:0000256" key="1">
    <source>
        <dbReference type="SAM" id="Phobius"/>
    </source>
</evidence>
<evidence type="ECO:0000313" key="3">
    <source>
        <dbReference type="Proteomes" id="UP000199614"/>
    </source>
</evidence>
<protein>
    <submittedName>
        <fullName evidence="2">Uncharacterized protein</fullName>
    </submittedName>
</protein>
<evidence type="ECO:0000313" key="2">
    <source>
        <dbReference type="EMBL" id="SFN75361.1"/>
    </source>
</evidence>
<keyword evidence="1" id="KW-0812">Transmembrane</keyword>